<sequence>MFEIFKASSGGYFWHLKANNGEKLCHSEVYTTKQAAQNGIDAVKRVAPAAPVYDRT</sequence>
<dbReference type="Proteomes" id="UP000236919">
    <property type="component" value="Unassembled WGS sequence"/>
</dbReference>
<dbReference type="InterPro" id="IPR036913">
    <property type="entry name" value="YegP-like_sf"/>
</dbReference>
<evidence type="ECO:0000313" key="2">
    <source>
        <dbReference type="EMBL" id="POR51928.1"/>
    </source>
</evidence>
<accession>A0A2S4MB14</accession>
<dbReference type="RefSeq" id="WP_103718513.1">
    <property type="nucleotide sequence ID" value="NZ_PQFZ01000006.1"/>
</dbReference>
<protein>
    <recommendedName>
        <fullName evidence="1">DUF1508 domain-containing protein</fullName>
    </recommendedName>
</protein>
<dbReference type="OrthoDB" id="7873017at2"/>
<keyword evidence="3" id="KW-1185">Reference proteome</keyword>
<dbReference type="InterPro" id="IPR010879">
    <property type="entry name" value="DUF1508"/>
</dbReference>
<dbReference type="Pfam" id="PF07411">
    <property type="entry name" value="DUF1508"/>
    <property type="match status" value="1"/>
</dbReference>
<dbReference type="AlphaFoldDB" id="A0A2S4MB14"/>
<gene>
    <name evidence="2" type="ORF">CYD53_106211</name>
</gene>
<feature type="domain" description="DUF1508" evidence="1">
    <location>
        <begin position="7"/>
        <end position="54"/>
    </location>
</feature>
<dbReference type="Gene3D" id="3.30.160.160">
    <property type="entry name" value="YegP-like"/>
    <property type="match status" value="1"/>
</dbReference>
<evidence type="ECO:0000259" key="1">
    <source>
        <dbReference type="Pfam" id="PF07411"/>
    </source>
</evidence>
<evidence type="ECO:0000313" key="3">
    <source>
        <dbReference type="Proteomes" id="UP000236919"/>
    </source>
</evidence>
<dbReference type="EMBL" id="PQFZ01000006">
    <property type="protein sequence ID" value="POR51928.1"/>
    <property type="molecule type" value="Genomic_DNA"/>
</dbReference>
<proteinExistence type="predicted"/>
<dbReference type="SUPFAM" id="SSF160113">
    <property type="entry name" value="YegP-like"/>
    <property type="match status" value="1"/>
</dbReference>
<comment type="caution">
    <text evidence="2">The sequence shown here is derived from an EMBL/GenBank/DDBJ whole genome shotgun (WGS) entry which is preliminary data.</text>
</comment>
<reference evidence="2 3" key="1">
    <citation type="submission" date="2018-01" db="EMBL/GenBank/DDBJ databases">
        <title>Genomic Encyclopedia of Type Strains, Phase III (KMG-III): the genomes of soil and plant-associated and newly described type strains.</title>
        <authorList>
            <person name="Whitman W."/>
        </authorList>
    </citation>
    <scope>NUCLEOTIDE SEQUENCE [LARGE SCALE GENOMIC DNA]</scope>
    <source>
        <strain evidence="2 3">1131</strain>
    </source>
</reference>
<organism evidence="2 3">
    <name type="scientific">Bosea psychrotolerans</name>
    <dbReference type="NCBI Taxonomy" id="1871628"/>
    <lineage>
        <taxon>Bacteria</taxon>
        <taxon>Pseudomonadati</taxon>
        <taxon>Pseudomonadota</taxon>
        <taxon>Alphaproteobacteria</taxon>
        <taxon>Hyphomicrobiales</taxon>
        <taxon>Boseaceae</taxon>
        <taxon>Bosea</taxon>
    </lineage>
</organism>
<name>A0A2S4MB14_9HYPH</name>